<feature type="transmembrane region" description="Helical" evidence="8">
    <location>
        <begin position="272"/>
        <end position="290"/>
    </location>
</feature>
<dbReference type="Gene3D" id="1.20.1560.10">
    <property type="entry name" value="ABC transporter type 1, transmembrane domain"/>
    <property type="match status" value="1"/>
</dbReference>
<evidence type="ECO:0000256" key="1">
    <source>
        <dbReference type="ARBA" id="ARBA00004370"/>
    </source>
</evidence>
<evidence type="ECO:0000313" key="10">
    <source>
        <dbReference type="WBParaSite" id="ECPE_0000542401-mRNA-1"/>
    </source>
</evidence>
<dbReference type="GO" id="GO:0016020">
    <property type="term" value="C:membrane"/>
    <property type="evidence" value="ECO:0007669"/>
    <property type="project" value="UniProtKB-SubCell"/>
</dbReference>
<evidence type="ECO:0000256" key="6">
    <source>
        <dbReference type="ARBA" id="ARBA00022989"/>
    </source>
</evidence>
<dbReference type="InterPro" id="IPR027417">
    <property type="entry name" value="P-loop_NTPase"/>
</dbReference>
<evidence type="ECO:0000259" key="9">
    <source>
        <dbReference type="PROSITE" id="PS50929"/>
    </source>
</evidence>
<dbReference type="Gene3D" id="3.40.50.300">
    <property type="entry name" value="P-loop containing nucleotide triphosphate hydrolases"/>
    <property type="match status" value="2"/>
</dbReference>
<dbReference type="InterPro" id="IPR003593">
    <property type="entry name" value="AAA+_ATPase"/>
</dbReference>
<dbReference type="SUPFAM" id="SSF90123">
    <property type="entry name" value="ABC transporter transmembrane region"/>
    <property type="match status" value="1"/>
</dbReference>
<accession>A0A183AEM6</accession>
<dbReference type="WBParaSite" id="ECPE_0000542401-mRNA-1">
    <property type="protein sequence ID" value="ECPE_0000542401-mRNA-1"/>
    <property type="gene ID" value="ECPE_0000542401"/>
</dbReference>
<keyword evidence="3 8" id="KW-0812">Transmembrane</keyword>
<dbReference type="AlphaFoldDB" id="A0A183AEM6"/>
<feature type="transmembrane region" description="Helical" evidence="8">
    <location>
        <begin position="197"/>
        <end position="220"/>
    </location>
</feature>
<dbReference type="InterPro" id="IPR050173">
    <property type="entry name" value="ABC_transporter_C-like"/>
</dbReference>
<feature type="domain" description="ABC transmembrane type-1" evidence="9">
    <location>
        <begin position="131"/>
        <end position="389"/>
    </location>
</feature>
<dbReference type="PANTHER" id="PTHR24223">
    <property type="entry name" value="ATP-BINDING CASSETTE SUB-FAMILY C"/>
    <property type="match status" value="1"/>
</dbReference>
<evidence type="ECO:0000256" key="3">
    <source>
        <dbReference type="ARBA" id="ARBA00022692"/>
    </source>
</evidence>
<reference evidence="10" key="1">
    <citation type="submission" date="2016-06" db="UniProtKB">
        <authorList>
            <consortium name="WormBaseParasite"/>
        </authorList>
    </citation>
    <scope>IDENTIFICATION</scope>
</reference>
<evidence type="ECO:0000256" key="2">
    <source>
        <dbReference type="ARBA" id="ARBA00022448"/>
    </source>
</evidence>
<keyword evidence="4" id="KW-0547">Nucleotide-binding</keyword>
<proteinExistence type="predicted"/>
<keyword evidence="2" id="KW-0813">Transport</keyword>
<evidence type="ECO:0000256" key="7">
    <source>
        <dbReference type="ARBA" id="ARBA00023136"/>
    </source>
</evidence>
<evidence type="ECO:0000256" key="4">
    <source>
        <dbReference type="ARBA" id="ARBA00022741"/>
    </source>
</evidence>
<keyword evidence="6 8" id="KW-1133">Transmembrane helix</keyword>
<name>A0A183AEM6_9TREM</name>
<evidence type="ECO:0000256" key="8">
    <source>
        <dbReference type="SAM" id="Phobius"/>
    </source>
</evidence>
<dbReference type="Pfam" id="PF00664">
    <property type="entry name" value="ABC_membrane"/>
    <property type="match status" value="1"/>
</dbReference>
<dbReference type="PROSITE" id="PS50929">
    <property type="entry name" value="ABC_TM1F"/>
    <property type="match status" value="1"/>
</dbReference>
<keyword evidence="5" id="KW-0067">ATP-binding</keyword>
<dbReference type="SUPFAM" id="SSF52540">
    <property type="entry name" value="P-loop containing nucleoside triphosphate hydrolases"/>
    <property type="match status" value="1"/>
</dbReference>
<dbReference type="SMART" id="SM00382">
    <property type="entry name" value="AAA"/>
    <property type="match status" value="1"/>
</dbReference>
<dbReference type="GO" id="GO:0005524">
    <property type="term" value="F:ATP binding"/>
    <property type="evidence" value="ECO:0007669"/>
    <property type="project" value="UniProtKB-KW"/>
</dbReference>
<keyword evidence="7 8" id="KW-0472">Membrane</keyword>
<feature type="transmembrane region" description="Helical" evidence="8">
    <location>
        <begin position="296"/>
        <end position="315"/>
    </location>
</feature>
<dbReference type="InterPro" id="IPR011527">
    <property type="entry name" value="ABC1_TM_dom"/>
</dbReference>
<comment type="subcellular location">
    <subcellularLocation>
        <location evidence="1">Membrane</location>
    </subcellularLocation>
</comment>
<dbReference type="InterPro" id="IPR036640">
    <property type="entry name" value="ABC1_TM_sf"/>
</dbReference>
<protein>
    <submittedName>
        <fullName evidence="10">ABC transmembrane type-1 domain-containing protein</fullName>
    </submittedName>
</protein>
<feature type="transmembrane region" description="Helical" evidence="8">
    <location>
        <begin position="131"/>
        <end position="151"/>
    </location>
</feature>
<sequence length="719" mass="79465">LSPTPATSRRVSTGRVELISPTLADRNVDEFFFHPDDFCDIGVRRRSGMPGSPTGITFTEPRQLVEQDKQCTEEDPWIEAAGDLEVRASLADSRSSSISDHFMVDEEILQGRVSMSAYLSYLWDRGWLPSLLSILSYVTFLGIQAFGNYWIQWFADDRDLAALEKQVNNDTIWSNATERDRILREVGNQTLHYISGYSWIGLAQLFAMLCYLICHAIAWIRASKVMHHNLLKRMLHAPAALFDRTPLGRILNRFSNDIENVDRTVPDALSEVITCVGDLSICLIVVLISLKPPGMGLVIVIPLMIICGIIQSLYVPCSRQVRRLDAVTRSPLLANFGETAASTLGCSVMRAFGRTAAFVEHADELIDRNAVHGYVRFASNRWLDVTLTVDQEGNWECGPDSPPPPDWPAPCCEVRFNRASMLYTLPGPEKDNTSVETPSPFLGSDEPALRSVDLVLSGNRETRRIGVVGRTGAGKSSLASSIFRLNEAVILEEDRATLSGSLANLGPEPVLFAGTLRFNLDPFGVQPEERLWAALEASHLASWAGQRQLVCLARVCLSSGGRVRLLILDEATAAMDPYCGQSIPKPKSVRHPCASLMIQIAIDGISPSILNTSTALNVHTRILYLIVKCSNNIGGMNVRPAKLEVDREPIFLKRQAIPYGRLEGVLEALEKTKRDGIITRVTSSAWATPIVIASQNDRKTLRITGKPSTSCYERVRLPP</sequence>
<evidence type="ECO:0000256" key="5">
    <source>
        <dbReference type="ARBA" id="ARBA00022840"/>
    </source>
</evidence>
<organism evidence="10">
    <name type="scientific">Echinostoma caproni</name>
    <dbReference type="NCBI Taxonomy" id="27848"/>
    <lineage>
        <taxon>Eukaryota</taxon>
        <taxon>Metazoa</taxon>
        <taxon>Spiralia</taxon>
        <taxon>Lophotrochozoa</taxon>
        <taxon>Platyhelminthes</taxon>
        <taxon>Trematoda</taxon>
        <taxon>Digenea</taxon>
        <taxon>Plagiorchiida</taxon>
        <taxon>Echinostomata</taxon>
        <taxon>Echinostomatoidea</taxon>
        <taxon>Echinostomatidae</taxon>
        <taxon>Echinostoma</taxon>
    </lineage>
</organism>
<dbReference type="PANTHER" id="PTHR24223:SF454">
    <property type="match status" value="1"/>
</dbReference>
<dbReference type="GO" id="GO:0140359">
    <property type="term" value="F:ABC-type transporter activity"/>
    <property type="evidence" value="ECO:0007669"/>
    <property type="project" value="InterPro"/>
</dbReference>